<evidence type="ECO:0000256" key="2">
    <source>
        <dbReference type="ARBA" id="ARBA00022553"/>
    </source>
</evidence>
<keyword evidence="1" id="KW-0343">GTPase activation</keyword>
<dbReference type="GO" id="GO:0071889">
    <property type="term" value="F:14-3-3 protein binding"/>
    <property type="evidence" value="ECO:0007669"/>
    <property type="project" value="UniProtKB-ARBA"/>
</dbReference>
<dbReference type="FunFam" id="1.10.472.80:FF:000001">
    <property type="entry name" value="TBC1 domain family member 22B"/>
    <property type="match status" value="1"/>
</dbReference>
<dbReference type="PANTHER" id="PTHR22957:SF26">
    <property type="entry name" value="LD44506P"/>
    <property type="match status" value="1"/>
</dbReference>
<proteinExistence type="predicted"/>
<evidence type="ECO:0000256" key="1">
    <source>
        <dbReference type="ARBA" id="ARBA00022468"/>
    </source>
</evidence>
<reference evidence="5" key="1">
    <citation type="submission" date="2009-08" db="EMBL/GenBank/DDBJ databases">
        <title>Annotation of Salpingoeca rosetta.</title>
        <authorList>
            <consortium name="The Broad Institute Genome Sequencing Platform"/>
            <person name="Russ C."/>
            <person name="Cuomo C."/>
            <person name="Burger G."/>
            <person name="Gray M.W."/>
            <person name="Holland P.W.H."/>
            <person name="King N."/>
            <person name="Lang F.B.F."/>
            <person name="Roger A.J."/>
            <person name="Ruiz-Trillo I."/>
            <person name="Young S.K."/>
            <person name="Zeng Q."/>
            <person name="Gargeya S."/>
            <person name="Alvarado L."/>
            <person name="Berlin A."/>
            <person name="Chapman S.B."/>
            <person name="Chen Z."/>
            <person name="Freedman E."/>
            <person name="Gellesch M."/>
            <person name="Goldberg J."/>
            <person name="Griggs A."/>
            <person name="Gujja S."/>
            <person name="Heilman E."/>
            <person name="Heiman D."/>
            <person name="Howarth C."/>
            <person name="Mehta T."/>
            <person name="Neiman D."/>
            <person name="Pearson M."/>
            <person name="Roberts A."/>
            <person name="Saif S."/>
            <person name="Shea T."/>
            <person name="Shenoy N."/>
            <person name="Sisk P."/>
            <person name="Stolte C."/>
            <person name="Sykes S."/>
            <person name="White J."/>
            <person name="Yandava C."/>
            <person name="Haas B."/>
            <person name="Nusbaum C."/>
            <person name="Birren B."/>
        </authorList>
    </citation>
    <scope>NUCLEOTIDE SEQUENCE [LARGE SCALE GENOMIC DNA]</scope>
    <source>
        <strain evidence="5">ATCC 50818</strain>
    </source>
</reference>
<feature type="compositionally biased region" description="Low complexity" evidence="3">
    <location>
        <begin position="78"/>
        <end position="142"/>
    </location>
</feature>
<feature type="region of interest" description="Disordered" evidence="3">
    <location>
        <begin position="1"/>
        <end position="250"/>
    </location>
</feature>
<dbReference type="Proteomes" id="UP000007799">
    <property type="component" value="Unassembled WGS sequence"/>
</dbReference>
<organism evidence="6">
    <name type="scientific">Salpingoeca rosetta (strain ATCC 50818 / BSB-021)</name>
    <dbReference type="NCBI Taxonomy" id="946362"/>
    <lineage>
        <taxon>Eukaryota</taxon>
        <taxon>Choanoflagellata</taxon>
        <taxon>Craspedida</taxon>
        <taxon>Salpingoecidae</taxon>
        <taxon>Salpingoeca</taxon>
    </lineage>
</organism>
<dbReference type="InterPro" id="IPR035969">
    <property type="entry name" value="Rab-GAP_TBC_sf"/>
</dbReference>
<keyword evidence="6" id="KW-1185">Reference proteome</keyword>
<evidence type="ECO:0000259" key="4">
    <source>
        <dbReference type="PROSITE" id="PS50086"/>
    </source>
</evidence>
<feature type="compositionally biased region" description="Polar residues" evidence="3">
    <location>
        <begin position="160"/>
        <end position="169"/>
    </location>
</feature>
<dbReference type="PROSITE" id="PS50086">
    <property type="entry name" value="TBC_RABGAP"/>
    <property type="match status" value="1"/>
</dbReference>
<dbReference type="Gene3D" id="1.10.10.750">
    <property type="entry name" value="Ypt/Rab-GAP domain of gyp1p, domain 1"/>
    <property type="match status" value="1"/>
</dbReference>
<feature type="domain" description="Rab-GAP TBC" evidence="4">
    <location>
        <begin position="296"/>
        <end position="520"/>
    </location>
</feature>
<dbReference type="Gene3D" id="1.10.8.270">
    <property type="entry name" value="putative rabgap domain of human tbc1 domain family member 14 like domains"/>
    <property type="match status" value="1"/>
</dbReference>
<dbReference type="KEGG" id="sre:PTSG_06658"/>
<feature type="compositionally biased region" description="Low complexity" evidence="3">
    <location>
        <begin position="189"/>
        <end position="202"/>
    </location>
</feature>
<evidence type="ECO:0000256" key="3">
    <source>
        <dbReference type="SAM" id="MobiDB-lite"/>
    </source>
</evidence>
<keyword evidence="2" id="KW-0597">Phosphoprotein</keyword>
<dbReference type="FunFam" id="1.10.8.270:FF:000004">
    <property type="entry name" value="TBC1 domain family, member 22B"/>
    <property type="match status" value="1"/>
</dbReference>
<dbReference type="eggNOG" id="KOG1092">
    <property type="taxonomic scope" value="Eukaryota"/>
</dbReference>
<dbReference type="InParanoid" id="F2UFM1"/>
<dbReference type="EMBL" id="GL832972">
    <property type="protein sequence ID" value="EGD75589.1"/>
    <property type="molecule type" value="Genomic_DNA"/>
</dbReference>
<accession>F2UFM1</accession>
<dbReference type="SMART" id="SM00164">
    <property type="entry name" value="TBC"/>
    <property type="match status" value="1"/>
</dbReference>
<dbReference type="AlphaFoldDB" id="F2UFM1"/>
<gene>
    <name evidence="5" type="ORF">PTSG_06658</name>
</gene>
<dbReference type="SUPFAM" id="SSF47923">
    <property type="entry name" value="Ypt/Rab-GAP domain of gyp1p"/>
    <property type="match status" value="2"/>
</dbReference>
<feature type="compositionally biased region" description="Low complexity" evidence="3">
    <location>
        <begin position="59"/>
        <end position="71"/>
    </location>
</feature>
<name>F2UFM1_SALR5</name>
<dbReference type="InterPro" id="IPR000195">
    <property type="entry name" value="Rab-GAP-TBC_dom"/>
</dbReference>
<dbReference type="GO" id="GO:0005096">
    <property type="term" value="F:GTPase activator activity"/>
    <property type="evidence" value="ECO:0007669"/>
    <property type="project" value="UniProtKB-KW"/>
</dbReference>
<dbReference type="PANTHER" id="PTHR22957">
    <property type="entry name" value="TBC1 DOMAIN FAMILY MEMBER GTPASE-ACTIVATING PROTEIN"/>
    <property type="match status" value="1"/>
</dbReference>
<feature type="compositionally biased region" description="Basic and acidic residues" evidence="3">
    <location>
        <begin position="204"/>
        <end position="224"/>
    </location>
</feature>
<dbReference type="FunFam" id="1.10.10.750:FF:000009">
    <property type="entry name" value="TBC1 domain family member 22A"/>
    <property type="match status" value="1"/>
</dbReference>
<dbReference type="STRING" id="946362.F2UFM1"/>
<dbReference type="OrthoDB" id="26371at2759"/>
<dbReference type="OMA" id="FFCLEHI"/>
<dbReference type="RefSeq" id="XP_004992046.1">
    <property type="nucleotide sequence ID" value="XM_004991989.1"/>
</dbReference>
<sequence>MTSTPKSFGGGFWKKRADGSPSKIRAVTTSSKRNGFQDFDDDMSEAWSVVEDDLILSHTPTTGPSASSSTGVPPPSRPHGASSASPPAPHSSSSLSSSSPPHPSAATQRQPQTSSSVKQTQVQPQQQQQQQQQPAASSSSTAPHAAGHQTSQQQQQQQQEAPQSVLQTGLLSPSLMPAPPADTPDLPQTPATRGTSARTTGAEQQHKDRREGKEDGSEEQEKKKQQQQQEQDEGRLKRQSSNSRVGVVPGSVMPVTRFTLPGEVKSRAEMKIGQFEKALNSGNIDIERLKRLSWSGVPSQIRPMVWRLLCGYLPANLERRQATLERKREEYKALVHRYYDTRHDAENKKTFHQIQIDVPRTSPDVATFQQPVVQEMLERILYIWAIRHPGSGYVQGMNDLVTPFIAVFIDDVLDCDFAVCDVTTVPPVLLADVEADSFWCLSRLLDGIQDNYTTAQPGIHHKIARLQDVIKRIDRDLFDHLESTGVLFVQFAFRWINCLLMRELPLHCTIRLWDTCLSEKDGFASFHVYVCAAFLKMFSKQLQARDDFQSLLYGLQNLPTSTWGFDEIELVLAEAFTLQSVFDDSRAHLTAKQ</sequence>
<evidence type="ECO:0000313" key="5">
    <source>
        <dbReference type="EMBL" id="EGD75589.1"/>
    </source>
</evidence>
<feature type="compositionally biased region" description="Acidic residues" evidence="3">
    <location>
        <begin position="38"/>
        <end position="54"/>
    </location>
</feature>
<dbReference type="Pfam" id="PF00566">
    <property type="entry name" value="RabGAP-TBC"/>
    <property type="match status" value="1"/>
</dbReference>
<dbReference type="FunCoup" id="F2UFM1">
    <property type="interactions" value="1843"/>
</dbReference>
<protein>
    <submittedName>
        <fullName evidence="5">TBC1 domain family member 22A</fullName>
    </submittedName>
</protein>
<evidence type="ECO:0000313" key="6">
    <source>
        <dbReference type="Proteomes" id="UP000007799"/>
    </source>
</evidence>
<dbReference type="Gene3D" id="1.10.472.80">
    <property type="entry name" value="Ypt/Rab-GAP domain of gyp1p, domain 3"/>
    <property type="match status" value="1"/>
</dbReference>
<dbReference type="GeneID" id="16072605"/>